<gene>
    <name evidence="1" type="ORF">SDC9_131737</name>
</gene>
<proteinExistence type="predicted"/>
<evidence type="ECO:0000313" key="1">
    <source>
        <dbReference type="EMBL" id="MPM84664.1"/>
    </source>
</evidence>
<organism evidence="1">
    <name type="scientific">bioreactor metagenome</name>
    <dbReference type="NCBI Taxonomy" id="1076179"/>
    <lineage>
        <taxon>unclassified sequences</taxon>
        <taxon>metagenomes</taxon>
        <taxon>ecological metagenomes</taxon>
    </lineage>
</organism>
<name>A0A645D5S0_9ZZZZ</name>
<sequence>MDAGAEIRHKQEFEDVVALAFERHDEPGDADALAVQAALDRRLVPFLAHLGEQFTGLGIGILQPLQIDALEHRHRVPVGRHQVVPHQFAEALEVALARGQTLADAVIGGRQGERQGQ</sequence>
<accession>A0A645D5S0</accession>
<dbReference type="EMBL" id="VSSQ01033154">
    <property type="protein sequence ID" value="MPM84664.1"/>
    <property type="molecule type" value="Genomic_DNA"/>
</dbReference>
<protein>
    <submittedName>
        <fullName evidence="1">Uncharacterized protein</fullName>
    </submittedName>
</protein>
<reference evidence="1" key="1">
    <citation type="submission" date="2019-08" db="EMBL/GenBank/DDBJ databases">
        <authorList>
            <person name="Kucharzyk K."/>
            <person name="Murdoch R.W."/>
            <person name="Higgins S."/>
            <person name="Loffler F."/>
        </authorList>
    </citation>
    <scope>NUCLEOTIDE SEQUENCE</scope>
</reference>
<comment type="caution">
    <text evidence="1">The sequence shown here is derived from an EMBL/GenBank/DDBJ whole genome shotgun (WGS) entry which is preliminary data.</text>
</comment>
<dbReference type="AlphaFoldDB" id="A0A645D5S0"/>